<dbReference type="Proteomes" id="UP001054889">
    <property type="component" value="Unassembled WGS sequence"/>
</dbReference>
<reference evidence="1" key="2">
    <citation type="submission" date="2021-12" db="EMBL/GenBank/DDBJ databases">
        <title>Resequencing data analysis of finger millet.</title>
        <authorList>
            <person name="Hatakeyama M."/>
            <person name="Aluri S."/>
            <person name="Balachadran M.T."/>
            <person name="Sivarajan S.R."/>
            <person name="Poveda L."/>
            <person name="Shimizu-Inatsugi R."/>
            <person name="Schlapbach R."/>
            <person name="Sreeman S.M."/>
            <person name="Shimizu K.K."/>
        </authorList>
    </citation>
    <scope>NUCLEOTIDE SEQUENCE</scope>
</reference>
<reference evidence="1" key="1">
    <citation type="journal article" date="2018" name="DNA Res.">
        <title>Multiple hybrid de novo genome assembly of finger millet, an orphan allotetraploid crop.</title>
        <authorList>
            <person name="Hatakeyama M."/>
            <person name="Aluri S."/>
            <person name="Balachadran M.T."/>
            <person name="Sivarajan S.R."/>
            <person name="Patrignani A."/>
            <person name="Gruter S."/>
            <person name="Poveda L."/>
            <person name="Shimizu-Inatsugi R."/>
            <person name="Baeten J."/>
            <person name="Francoijs K.J."/>
            <person name="Nataraja K.N."/>
            <person name="Reddy Y.A.N."/>
            <person name="Phadnis S."/>
            <person name="Ravikumar R.L."/>
            <person name="Schlapbach R."/>
            <person name="Sreeman S.M."/>
            <person name="Shimizu K.K."/>
        </authorList>
    </citation>
    <scope>NUCLEOTIDE SEQUENCE</scope>
</reference>
<keyword evidence="2" id="KW-1185">Reference proteome</keyword>
<protein>
    <submittedName>
        <fullName evidence="1">Uncharacterized protein</fullName>
    </submittedName>
</protein>
<evidence type="ECO:0000313" key="1">
    <source>
        <dbReference type="EMBL" id="GJN35470.1"/>
    </source>
</evidence>
<organism evidence="1 2">
    <name type="scientific">Eleusine coracana subsp. coracana</name>
    <dbReference type="NCBI Taxonomy" id="191504"/>
    <lineage>
        <taxon>Eukaryota</taxon>
        <taxon>Viridiplantae</taxon>
        <taxon>Streptophyta</taxon>
        <taxon>Embryophyta</taxon>
        <taxon>Tracheophyta</taxon>
        <taxon>Spermatophyta</taxon>
        <taxon>Magnoliopsida</taxon>
        <taxon>Liliopsida</taxon>
        <taxon>Poales</taxon>
        <taxon>Poaceae</taxon>
        <taxon>PACMAD clade</taxon>
        <taxon>Chloridoideae</taxon>
        <taxon>Cynodonteae</taxon>
        <taxon>Eleusininae</taxon>
        <taxon>Eleusine</taxon>
    </lineage>
</organism>
<comment type="caution">
    <text evidence="1">The sequence shown here is derived from an EMBL/GenBank/DDBJ whole genome shotgun (WGS) entry which is preliminary data.</text>
</comment>
<accession>A0AAV5FLZ3</accession>
<proteinExistence type="predicted"/>
<evidence type="ECO:0000313" key="2">
    <source>
        <dbReference type="Proteomes" id="UP001054889"/>
    </source>
</evidence>
<sequence length="139" mass="16128">MEFSVVDLPPEIKGEYKTIVELREDRLGLVVLDDRVLHIDVKTLEDDGAGANDWWHDRAISLPNFHWTMTGSVKGYVLLRGILRGYSEFWNFFENKPDAYYFTLDLKTFVIERLCMLEFDSLSDHLYASFPPPLSPPTI</sequence>
<gene>
    <name evidence="1" type="primary">gb24251</name>
    <name evidence="1" type="ORF">PR202_gb24251</name>
</gene>
<dbReference type="AlphaFoldDB" id="A0AAV5FLZ3"/>
<dbReference type="PANTHER" id="PTHR31264:SF7">
    <property type="entry name" value="F-BOX DOMAIN CONTAINING PROTEIN, EXPRESSED"/>
    <property type="match status" value="1"/>
</dbReference>
<name>A0AAV5FLZ3_ELECO</name>
<dbReference type="PANTHER" id="PTHR31264">
    <property type="entry name" value="OS07G0554500 PROTEIN-RELATED"/>
    <property type="match status" value="1"/>
</dbReference>
<dbReference type="EMBL" id="BQKI01000088">
    <property type="protein sequence ID" value="GJN35470.1"/>
    <property type="molecule type" value="Genomic_DNA"/>
</dbReference>